<name>A0ABY1ZT84_9GAMM</name>
<feature type="transmembrane region" description="Helical" evidence="3">
    <location>
        <begin position="46"/>
        <end position="66"/>
    </location>
</feature>
<dbReference type="RefSeq" id="WP_131477955.1">
    <property type="nucleotide sequence ID" value="NZ_SJDL01000001.1"/>
</dbReference>
<dbReference type="Proteomes" id="UP000313645">
    <property type="component" value="Unassembled WGS sequence"/>
</dbReference>
<proteinExistence type="predicted"/>
<evidence type="ECO:0000313" key="5">
    <source>
        <dbReference type="Proteomes" id="UP000313645"/>
    </source>
</evidence>
<comment type="caution">
    <text evidence="4">The sequence shown here is derived from an EMBL/GenBank/DDBJ whole genome shotgun (WGS) entry which is preliminary data.</text>
</comment>
<evidence type="ECO:0000313" key="4">
    <source>
        <dbReference type="EMBL" id="TBW59474.1"/>
    </source>
</evidence>
<dbReference type="SUPFAM" id="SSF57997">
    <property type="entry name" value="Tropomyosin"/>
    <property type="match status" value="1"/>
</dbReference>
<keyword evidence="5" id="KW-1185">Reference proteome</keyword>
<feature type="coiled-coil region" evidence="1">
    <location>
        <begin position="249"/>
        <end position="290"/>
    </location>
</feature>
<keyword evidence="3" id="KW-0472">Membrane</keyword>
<keyword evidence="1" id="KW-0175">Coiled coil</keyword>
<accession>A0ABY1ZT84</accession>
<sequence>MEPIRPERDEVRGSAGSGKPKPGKTAARASRPGPELSLNRQPGRGAIPVLVVLLVAAVAAGGWGWYVQKQRIDQMSERLQEADYWARQSKLALARFEGKLSETGESLEEKDSSLASLQKQAKTNESEIRKLWAVANERNKDAINANKAALAYLEETTSTLKGDFNKRADTLAADIKSLQESAEERQAALKSLQTNLADLEPRLKTVEETADNMTATVEQRLDRFGREQNLARQEILARLDSLEKGGGDLAALKNSLASTRQRLGKIENAIDAIDAARAQLNARLIRLDDEVASLRK</sequence>
<feature type="compositionally biased region" description="Low complexity" evidence="2">
    <location>
        <begin position="13"/>
        <end position="27"/>
    </location>
</feature>
<feature type="region of interest" description="Disordered" evidence="2">
    <location>
        <begin position="1"/>
        <end position="41"/>
    </location>
</feature>
<reference evidence="4 5" key="1">
    <citation type="submission" date="2019-02" db="EMBL/GenBank/DDBJ databases">
        <title>Marinobacter halodurans sp. nov., a marine bacterium isolated from sea tidal flat.</title>
        <authorList>
            <person name="Yoo Y."/>
            <person name="Lee D.W."/>
            <person name="Kim B.S."/>
            <person name="Kim J.-J."/>
        </authorList>
    </citation>
    <scope>NUCLEOTIDE SEQUENCE [LARGE SCALE GENOMIC DNA]</scope>
    <source>
        <strain evidence="4 5">YJ-S3-2</strain>
    </source>
</reference>
<protein>
    <recommendedName>
        <fullName evidence="6">Chromosome partitioning protein ParA</fullName>
    </recommendedName>
</protein>
<evidence type="ECO:0000256" key="3">
    <source>
        <dbReference type="SAM" id="Phobius"/>
    </source>
</evidence>
<evidence type="ECO:0000256" key="2">
    <source>
        <dbReference type="SAM" id="MobiDB-lite"/>
    </source>
</evidence>
<keyword evidence="3" id="KW-0812">Transmembrane</keyword>
<dbReference type="EMBL" id="SJDL01000001">
    <property type="protein sequence ID" value="TBW59474.1"/>
    <property type="molecule type" value="Genomic_DNA"/>
</dbReference>
<feature type="compositionally biased region" description="Basic and acidic residues" evidence="2">
    <location>
        <begin position="1"/>
        <end position="12"/>
    </location>
</feature>
<organism evidence="4 5">
    <name type="scientific">Marinobacter halodurans</name>
    <dbReference type="NCBI Taxonomy" id="2528979"/>
    <lineage>
        <taxon>Bacteria</taxon>
        <taxon>Pseudomonadati</taxon>
        <taxon>Pseudomonadota</taxon>
        <taxon>Gammaproteobacteria</taxon>
        <taxon>Pseudomonadales</taxon>
        <taxon>Marinobacteraceae</taxon>
        <taxon>Marinobacter</taxon>
    </lineage>
</organism>
<keyword evidence="3" id="KW-1133">Transmembrane helix</keyword>
<gene>
    <name evidence="4" type="ORF">EZI54_00530</name>
</gene>
<evidence type="ECO:0008006" key="6">
    <source>
        <dbReference type="Google" id="ProtNLM"/>
    </source>
</evidence>
<feature type="coiled-coil region" evidence="1">
    <location>
        <begin position="175"/>
        <end position="209"/>
    </location>
</feature>
<evidence type="ECO:0000256" key="1">
    <source>
        <dbReference type="SAM" id="Coils"/>
    </source>
</evidence>